<feature type="region of interest" description="Disordered" evidence="1">
    <location>
        <begin position="126"/>
        <end position="155"/>
    </location>
</feature>
<proteinExistence type="predicted"/>
<name>A0ABR9Z8C3_VIBAN</name>
<dbReference type="Proteomes" id="UP000726136">
    <property type="component" value="Unassembled WGS sequence"/>
</dbReference>
<reference evidence="3 4" key="1">
    <citation type="journal article" date="2021" name="PeerJ">
        <title>Analysis of 44 Vibrio anguillarum genomes reveals high genetic diversity.</title>
        <authorList>
            <person name="Hansen M.J."/>
            <person name="Dalsgaard I."/>
        </authorList>
    </citation>
    <scope>NUCLEOTIDE SEQUENCE [LARGE SCALE GENOMIC DNA]</scope>
    <source>
        <strain evidence="3 4">040915-1/1B</strain>
    </source>
</reference>
<evidence type="ECO:0000256" key="2">
    <source>
        <dbReference type="SAM" id="SignalP"/>
    </source>
</evidence>
<dbReference type="EMBL" id="RDPI01000019">
    <property type="protein sequence ID" value="MBF4374346.1"/>
    <property type="molecule type" value="Genomic_DNA"/>
</dbReference>
<evidence type="ECO:0000313" key="3">
    <source>
        <dbReference type="EMBL" id="MBF4374346.1"/>
    </source>
</evidence>
<organism evidence="3 4">
    <name type="scientific">Vibrio anguillarum</name>
    <name type="common">Listonella anguillarum</name>
    <dbReference type="NCBI Taxonomy" id="55601"/>
    <lineage>
        <taxon>Bacteria</taxon>
        <taxon>Pseudomonadati</taxon>
        <taxon>Pseudomonadota</taxon>
        <taxon>Gammaproteobacteria</taxon>
        <taxon>Vibrionales</taxon>
        <taxon>Vibrionaceae</taxon>
        <taxon>Vibrio</taxon>
    </lineage>
</organism>
<evidence type="ECO:0000256" key="1">
    <source>
        <dbReference type="SAM" id="MobiDB-lite"/>
    </source>
</evidence>
<feature type="compositionally biased region" description="Low complexity" evidence="1">
    <location>
        <begin position="132"/>
        <end position="151"/>
    </location>
</feature>
<keyword evidence="4" id="KW-1185">Reference proteome</keyword>
<gene>
    <name evidence="3" type="ORF">EAY46_14855</name>
</gene>
<protein>
    <recommendedName>
        <fullName evidence="5">Conjugal transfer protein TraN</fullName>
    </recommendedName>
</protein>
<evidence type="ECO:0000313" key="4">
    <source>
        <dbReference type="Proteomes" id="UP000726136"/>
    </source>
</evidence>
<comment type="caution">
    <text evidence="3">The sequence shown here is derived from an EMBL/GenBank/DDBJ whole genome shotgun (WGS) entry which is preliminary data.</text>
</comment>
<sequence length="345" mass="37132">MNSIKTLCAIWLVAIATSASADEGRWELKASTSCSKMKVELPMPELDLSCNLDNSSGNPSKWFNPLATCSLDFNMIGLPSLGDIMGGISGSVCSKLKEVKQKTIDQVINEINTEMPDKIFEDISGKIDLNKPTSPSGNGTSTPSTPPNSNGETQSKMCYTRDAAGKTITVPCDIAEATGTPDQCYLREGNVLTGDFKPVACSRPTIDNERCVIGYQKDKYGRVLTYSDGVAIPIIDSCGVINIKTRNNACLQTVTSNGSTTQRAVSCSVLSEPVTQYNRMCSGTKQNSTGNLDNVKLCIDVDLACYGHMNGIFKTAQCRDFSAAQIKTKTKAANGDSDPYANFKW</sequence>
<feature type="signal peptide" evidence="2">
    <location>
        <begin position="1"/>
        <end position="21"/>
    </location>
</feature>
<evidence type="ECO:0008006" key="5">
    <source>
        <dbReference type="Google" id="ProtNLM"/>
    </source>
</evidence>
<dbReference type="RefSeq" id="WP_194663813.1">
    <property type="nucleotide sequence ID" value="NZ_RDPI01000019.1"/>
</dbReference>
<feature type="chain" id="PRO_5047328119" description="Conjugal transfer protein TraN" evidence="2">
    <location>
        <begin position="22"/>
        <end position="345"/>
    </location>
</feature>
<accession>A0ABR9Z8C3</accession>
<keyword evidence="2" id="KW-0732">Signal</keyword>